<proteinExistence type="predicted"/>
<evidence type="ECO:0000313" key="1">
    <source>
        <dbReference type="EMBL" id="KAF4707222.1"/>
    </source>
</evidence>
<dbReference type="Proteomes" id="UP000553632">
    <property type="component" value="Unassembled WGS sequence"/>
</dbReference>
<accession>A0A7J6QG94</accession>
<organism evidence="1 2">
    <name type="scientific">Perkinsus olseni</name>
    <name type="common">Perkinsus atlanticus</name>
    <dbReference type="NCBI Taxonomy" id="32597"/>
    <lineage>
        <taxon>Eukaryota</taxon>
        <taxon>Sar</taxon>
        <taxon>Alveolata</taxon>
        <taxon>Perkinsozoa</taxon>
        <taxon>Perkinsea</taxon>
        <taxon>Perkinsida</taxon>
        <taxon>Perkinsidae</taxon>
        <taxon>Perkinsus</taxon>
    </lineage>
</organism>
<dbReference type="AlphaFoldDB" id="A0A7J6QG94"/>
<dbReference type="EMBL" id="JABANO010033225">
    <property type="protein sequence ID" value="KAF4707222.1"/>
    <property type="molecule type" value="Genomic_DNA"/>
</dbReference>
<sequence>AVVRTAEAGVDVNALATIVAKTHIAEEHYVVLPCWLMAEPKFPDLWKNFGSLESLSARDNDLFSPRWTRERQDWWLIHSSKLFLPLSIGAGDQLNPMPLSVASLAMIHFDLGLRPGGTRARVLFTDTRPPNVSLRSPRDHIRRHMVPDQLQLHEFQIWEG</sequence>
<protein>
    <submittedName>
        <fullName evidence="1">Uncharacterized protein</fullName>
    </submittedName>
</protein>
<keyword evidence="2" id="KW-1185">Reference proteome</keyword>
<evidence type="ECO:0000313" key="2">
    <source>
        <dbReference type="Proteomes" id="UP000553632"/>
    </source>
</evidence>
<feature type="non-terminal residue" evidence="1">
    <location>
        <position position="160"/>
    </location>
</feature>
<gene>
    <name evidence="1" type="ORF">FOZ63_017122</name>
</gene>
<comment type="caution">
    <text evidence="1">The sequence shown here is derived from an EMBL/GenBank/DDBJ whole genome shotgun (WGS) entry which is preliminary data.</text>
</comment>
<reference evidence="1 2" key="1">
    <citation type="submission" date="2020-04" db="EMBL/GenBank/DDBJ databases">
        <title>Perkinsus olseni comparative genomics.</title>
        <authorList>
            <person name="Bogema D.R."/>
        </authorList>
    </citation>
    <scope>NUCLEOTIDE SEQUENCE [LARGE SCALE GENOMIC DNA]</scope>
    <source>
        <strain evidence="1 2">ATCC PRA-207</strain>
    </source>
</reference>
<feature type="non-terminal residue" evidence="1">
    <location>
        <position position="1"/>
    </location>
</feature>
<name>A0A7J6QG94_PEROL</name>